<sequence length="53" mass="6547">MFKLHMGLYRQTGLKSFSLYIFLYLMFSVHTNYRPFLTHVLMQVNMFLFFFIL</sequence>
<evidence type="ECO:0000313" key="3">
    <source>
        <dbReference type="Proteomes" id="UP000215914"/>
    </source>
</evidence>
<protein>
    <submittedName>
        <fullName evidence="2">Uncharacterized protein</fullName>
    </submittedName>
</protein>
<dbReference type="Proteomes" id="UP000215914">
    <property type="component" value="Unassembled WGS sequence"/>
</dbReference>
<feature type="transmembrane region" description="Helical" evidence="1">
    <location>
        <begin position="36"/>
        <end position="52"/>
    </location>
</feature>
<dbReference type="AlphaFoldDB" id="A0A9K3EBE1"/>
<keyword evidence="1" id="KW-0472">Membrane</keyword>
<accession>A0A9K3EBE1</accession>
<dbReference type="EMBL" id="MNCJ02000329">
    <property type="protein sequence ID" value="KAF5769401.1"/>
    <property type="molecule type" value="Genomic_DNA"/>
</dbReference>
<evidence type="ECO:0000256" key="1">
    <source>
        <dbReference type="SAM" id="Phobius"/>
    </source>
</evidence>
<feature type="transmembrane region" description="Helical" evidence="1">
    <location>
        <begin position="12"/>
        <end position="30"/>
    </location>
</feature>
<name>A0A9K3EBE1_HELAN</name>
<reference evidence="2" key="1">
    <citation type="journal article" date="2017" name="Nature">
        <title>The sunflower genome provides insights into oil metabolism, flowering and Asterid evolution.</title>
        <authorList>
            <person name="Badouin H."/>
            <person name="Gouzy J."/>
            <person name="Grassa C.J."/>
            <person name="Murat F."/>
            <person name="Staton S.E."/>
            <person name="Cottret L."/>
            <person name="Lelandais-Briere C."/>
            <person name="Owens G.L."/>
            <person name="Carrere S."/>
            <person name="Mayjonade B."/>
            <person name="Legrand L."/>
            <person name="Gill N."/>
            <person name="Kane N.C."/>
            <person name="Bowers J.E."/>
            <person name="Hubner S."/>
            <person name="Bellec A."/>
            <person name="Berard A."/>
            <person name="Berges H."/>
            <person name="Blanchet N."/>
            <person name="Boniface M.C."/>
            <person name="Brunel D."/>
            <person name="Catrice O."/>
            <person name="Chaidir N."/>
            <person name="Claudel C."/>
            <person name="Donnadieu C."/>
            <person name="Faraut T."/>
            <person name="Fievet G."/>
            <person name="Helmstetter N."/>
            <person name="King M."/>
            <person name="Knapp S.J."/>
            <person name="Lai Z."/>
            <person name="Le Paslier M.C."/>
            <person name="Lippi Y."/>
            <person name="Lorenzon L."/>
            <person name="Mandel J.R."/>
            <person name="Marage G."/>
            <person name="Marchand G."/>
            <person name="Marquand E."/>
            <person name="Bret-Mestries E."/>
            <person name="Morien E."/>
            <person name="Nambeesan S."/>
            <person name="Nguyen T."/>
            <person name="Pegot-Espagnet P."/>
            <person name="Pouilly N."/>
            <person name="Raftis F."/>
            <person name="Sallet E."/>
            <person name="Schiex T."/>
            <person name="Thomas J."/>
            <person name="Vandecasteele C."/>
            <person name="Vares D."/>
            <person name="Vear F."/>
            <person name="Vautrin S."/>
            <person name="Crespi M."/>
            <person name="Mangin B."/>
            <person name="Burke J.M."/>
            <person name="Salse J."/>
            <person name="Munos S."/>
            <person name="Vincourt P."/>
            <person name="Rieseberg L.H."/>
            <person name="Langlade N.B."/>
        </authorList>
    </citation>
    <scope>NUCLEOTIDE SEQUENCE</scope>
    <source>
        <tissue evidence="2">Leaves</tissue>
    </source>
</reference>
<dbReference type="Gramene" id="mRNA:HanXRQr2_Chr14g0647831">
    <property type="protein sequence ID" value="mRNA:HanXRQr2_Chr14g0647831"/>
    <property type="gene ID" value="HanXRQr2_Chr14g0647831"/>
</dbReference>
<comment type="caution">
    <text evidence="2">The sequence shown here is derived from an EMBL/GenBank/DDBJ whole genome shotgun (WGS) entry which is preliminary data.</text>
</comment>
<gene>
    <name evidence="2" type="ORF">HanXRQr2_Chr14g0647831</name>
</gene>
<keyword evidence="3" id="KW-1185">Reference proteome</keyword>
<proteinExistence type="predicted"/>
<keyword evidence="1" id="KW-1133">Transmembrane helix</keyword>
<keyword evidence="1" id="KW-0812">Transmembrane</keyword>
<organism evidence="2 3">
    <name type="scientific">Helianthus annuus</name>
    <name type="common">Common sunflower</name>
    <dbReference type="NCBI Taxonomy" id="4232"/>
    <lineage>
        <taxon>Eukaryota</taxon>
        <taxon>Viridiplantae</taxon>
        <taxon>Streptophyta</taxon>
        <taxon>Embryophyta</taxon>
        <taxon>Tracheophyta</taxon>
        <taxon>Spermatophyta</taxon>
        <taxon>Magnoliopsida</taxon>
        <taxon>eudicotyledons</taxon>
        <taxon>Gunneridae</taxon>
        <taxon>Pentapetalae</taxon>
        <taxon>asterids</taxon>
        <taxon>campanulids</taxon>
        <taxon>Asterales</taxon>
        <taxon>Asteraceae</taxon>
        <taxon>Asteroideae</taxon>
        <taxon>Heliantheae alliance</taxon>
        <taxon>Heliantheae</taxon>
        <taxon>Helianthus</taxon>
    </lineage>
</organism>
<evidence type="ECO:0000313" key="2">
    <source>
        <dbReference type="EMBL" id="KAF5769401.1"/>
    </source>
</evidence>
<reference evidence="2" key="2">
    <citation type="submission" date="2020-06" db="EMBL/GenBank/DDBJ databases">
        <title>Helianthus annuus Genome sequencing and assembly Release 2.</title>
        <authorList>
            <person name="Gouzy J."/>
            <person name="Langlade N."/>
            <person name="Munos S."/>
        </authorList>
    </citation>
    <scope>NUCLEOTIDE SEQUENCE</scope>
    <source>
        <tissue evidence="2">Leaves</tissue>
    </source>
</reference>